<reference evidence="3 4" key="1">
    <citation type="submission" date="2017-08" db="EMBL/GenBank/DDBJ databases">
        <title>Infants hospitalized years apart are colonized by the same room-sourced microbial strains.</title>
        <authorList>
            <person name="Brooks B."/>
            <person name="Olm M.R."/>
            <person name="Firek B.A."/>
            <person name="Baker R."/>
            <person name="Thomas B.C."/>
            <person name="Morowitz M.J."/>
            <person name="Banfield J.F."/>
        </authorList>
    </citation>
    <scope>NUCLEOTIDE SEQUENCE [LARGE SCALE GENOMIC DNA]</scope>
    <source>
        <strain evidence="3">S2_005_002_R2_33</strain>
    </source>
</reference>
<feature type="chain" id="PRO_5015856400" description="FAS1 domain-containing protein" evidence="1">
    <location>
        <begin position="23"/>
        <end position="187"/>
    </location>
</feature>
<dbReference type="SUPFAM" id="SSF82153">
    <property type="entry name" value="FAS1 domain"/>
    <property type="match status" value="1"/>
</dbReference>
<name>A0A2W5QMF9_9SPHN</name>
<gene>
    <name evidence="3" type="ORF">DI555_18615</name>
</gene>
<dbReference type="SMART" id="SM00554">
    <property type="entry name" value="FAS1"/>
    <property type="match status" value="1"/>
</dbReference>
<evidence type="ECO:0000259" key="2">
    <source>
        <dbReference type="PROSITE" id="PS50213"/>
    </source>
</evidence>
<proteinExistence type="predicted"/>
<accession>A0A2W5QMF9</accession>
<keyword evidence="1" id="KW-0732">Signal</keyword>
<dbReference type="EMBL" id="QFPX01000020">
    <property type="protein sequence ID" value="PZQ52730.1"/>
    <property type="molecule type" value="Genomic_DNA"/>
</dbReference>
<dbReference type="PROSITE" id="PS50213">
    <property type="entry name" value="FAS1"/>
    <property type="match status" value="1"/>
</dbReference>
<evidence type="ECO:0000313" key="3">
    <source>
        <dbReference type="EMBL" id="PZQ52730.1"/>
    </source>
</evidence>
<dbReference type="Pfam" id="PF02469">
    <property type="entry name" value="Fasciclin"/>
    <property type="match status" value="1"/>
</dbReference>
<protein>
    <recommendedName>
        <fullName evidence="2">FAS1 domain-containing protein</fullName>
    </recommendedName>
</protein>
<feature type="signal peptide" evidence="1">
    <location>
        <begin position="1"/>
        <end position="22"/>
    </location>
</feature>
<dbReference type="InterPro" id="IPR000782">
    <property type="entry name" value="FAS1_domain"/>
</dbReference>
<organism evidence="3 4">
    <name type="scientific">Novosphingobium pentaromativorans</name>
    <dbReference type="NCBI Taxonomy" id="205844"/>
    <lineage>
        <taxon>Bacteria</taxon>
        <taxon>Pseudomonadati</taxon>
        <taxon>Pseudomonadota</taxon>
        <taxon>Alphaproteobacteria</taxon>
        <taxon>Sphingomonadales</taxon>
        <taxon>Sphingomonadaceae</taxon>
        <taxon>Novosphingobium</taxon>
    </lineage>
</organism>
<comment type="caution">
    <text evidence="3">The sequence shown here is derived from an EMBL/GenBank/DDBJ whole genome shotgun (WGS) entry which is preliminary data.</text>
</comment>
<evidence type="ECO:0000313" key="4">
    <source>
        <dbReference type="Proteomes" id="UP000249082"/>
    </source>
</evidence>
<feature type="domain" description="FAS1" evidence="2">
    <location>
        <begin position="40"/>
        <end position="187"/>
    </location>
</feature>
<dbReference type="AlphaFoldDB" id="A0A2W5QMF9"/>
<sequence>MRKERLVIGLLACCLAACSAQDSTPDGSDKGTTTTAATTIETLPQALDNTAGLQTVAEALKETGIEGVFREKAAYTLIAPEDDAFARLGDPAKALTEADDHAALAALIKDHMLTGYMTPQDIAAAIKASKDGKVEIPTLGGGTLTFTAAGGTVSVAAEDGTQASFDGNPVTGGSSIAIPVTGVLKKL</sequence>
<evidence type="ECO:0000256" key="1">
    <source>
        <dbReference type="SAM" id="SignalP"/>
    </source>
</evidence>
<dbReference type="InterPro" id="IPR036378">
    <property type="entry name" value="FAS1_dom_sf"/>
</dbReference>
<dbReference type="Gene3D" id="2.30.180.10">
    <property type="entry name" value="FAS1 domain"/>
    <property type="match status" value="1"/>
</dbReference>
<dbReference type="Proteomes" id="UP000249082">
    <property type="component" value="Unassembled WGS sequence"/>
</dbReference>